<dbReference type="GO" id="GO:0003676">
    <property type="term" value="F:nucleic acid binding"/>
    <property type="evidence" value="ECO:0007669"/>
    <property type="project" value="InterPro"/>
</dbReference>
<feature type="domain" description="Release factor glutamine methyltransferase N-terminal" evidence="8">
    <location>
        <begin position="8"/>
        <end position="75"/>
    </location>
</feature>
<accession>A0A3N1Y7R5</accession>
<dbReference type="RefSeq" id="WP_123400276.1">
    <property type="nucleotide sequence ID" value="NZ_RJVI01000001.1"/>
</dbReference>
<protein>
    <recommendedName>
        <fullName evidence="5">Release factor glutamine methyltransferase</fullName>
        <shortName evidence="5">RF MTase</shortName>
        <ecNumber evidence="5">2.1.1.297</ecNumber>
    </recommendedName>
    <alternativeName>
        <fullName evidence="5">N5-glutamine methyltransferase PrmC</fullName>
    </alternativeName>
    <alternativeName>
        <fullName evidence="5">Protein-(glutamine-N5) MTase PrmC</fullName>
    </alternativeName>
    <alternativeName>
        <fullName evidence="5">Protein-glutamine N-methyltransferase PrmC</fullName>
    </alternativeName>
</protein>
<evidence type="ECO:0000256" key="6">
    <source>
        <dbReference type="SAM" id="MobiDB-lite"/>
    </source>
</evidence>
<evidence type="ECO:0000256" key="5">
    <source>
        <dbReference type="HAMAP-Rule" id="MF_02126"/>
    </source>
</evidence>
<keyword evidence="1 5" id="KW-0489">Methyltransferase</keyword>
<evidence type="ECO:0000256" key="1">
    <source>
        <dbReference type="ARBA" id="ARBA00022603"/>
    </source>
</evidence>
<feature type="binding site" evidence="5">
    <location>
        <position position="143"/>
    </location>
    <ligand>
        <name>S-adenosyl-L-methionine</name>
        <dbReference type="ChEBI" id="CHEBI:59789"/>
    </ligand>
</feature>
<name>A0A3N1Y7R5_9GAMM</name>
<keyword evidence="3 5" id="KW-0949">S-adenosyl-L-methionine</keyword>
<evidence type="ECO:0000259" key="8">
    <source>
        <dbReference type="Pfam" id="PF17827"/>
    </source>
</evidence>
<dbReference type="GO" id="GO:0032259">
    <property type="term" value="P:methylation"/>
    <property type="evidence" value="ECO:0007669"/>
    <property type="project" value="UniProtKB-KW"/>
</dbReference>
<dbReference type="FunFam" id="3.40.50.150:FF:000053">
    <property type="entry name" value="Release factor glutamine methyltransferase"/>
    <property type="match status" value="1"/>
</dbReference>
<dbReference type="InterPro" id="IPR019874">
    <property type="entry name" value="RF_methyltr_PrmC"/>
</dbReference>
<keyword evidence="2 5" id="KW-0808">Transferase</keyword>
<comment type="similarity">
    <text evidence="5">Belongs to the protein N5-glutamine methyltransferase family. PrmC subfamily.</text>
</comment>
<feature type="domain" description="Methyltransferase small" evidence="7">
    <location>
        <begin position="104"/>
        <end position="191"/>
    </location>
</feature>
<evidence type="ECO:0000256" key="4">
    <source>
        <dbReference type="ARBA" id="ARBA00048391"/>
    </source>
</evidence>
<dbReference type="GO" id="GO:0102559">
    <property type="term" value="F:peptide chain release factor N(5)-glutamine methyltransferase activity"/>
    <property type="evidence" value="ECO:0007669"/>
    <property type="project" value="UniProtKB-EC"/>
</dbReference>
<dbReference type="InterPro" id="IPR004556">
    <property type="entry name" value="HemK-like"/>
</dbReference>
<dbReference type="InterPro" id="IPR050320">
    <property type="entry name" value="N5-glutamine_MTase"/>
</dbReference>
<dbReference type="EC" id="2.1.1.297" evidence="5"/>
<dbReference type="InterPro" id="IPR007848">
    <property type="entry name" value="Small_mtfrase_dom"/>
</dbReference>
<dbReference type="InterPro" id="IPR029063">
    <property type="entry name" value="SAM-dependent_MTases_sf"/>
</dbReference>
<organism evidence="9 10">
    <name type="scientific">Inmirania thermothiophila</name>
    <dbReference type="NCBI Taxonomy" id="1750597"/>
    <lineage>
        <taxon>Bacteria</taxon>
        <taxon>Pseudomonadati</taxon>
        <taxon>Pseudomonadota</taxon>
        <taxon>Gammaproteobacteria</taxon>
        <taxon>Chromatiales</taxon>
        <taxon>Ectothiorhodospiraceae</taxon>
        <taxon>Inmirania</taxon>
    </lineage>
</organism>
<dbReference type="NCBIfam" id="TIGR00536">
    <property type="entry name" value="hemK_fam"/>
    <property type="match status" value="1"/>
</dbReference>
<evidence type="ECO:0000256" key="2">
    <source>
        <dbReference type="ARBA" id="ARBA00022679"/>
    </source>
</evidence>
<dbReference type="Pfam" id="PF05175">
    <property type="entry name" value="MTS"/>
    <property type="match status" value="1"/>
</dbReference>
<dbReference type="PROSITE" id="PS00092">
    <property type="entry name" value="N6_MTASE"/>
    <property type="match status" value="1"/>
</dbReference>
<evidence type="ECO:0000313" key="9">
    <source>
        <dbReference type="EMBL" id="ROR34800.1"/>
    </source>
</evidence>
<keyword evidence="10" id="KW-1185">Reference proteome</keyword>
<evidence type="ECO:0000313" key="10">
    <source>
        <dbReference type="Proteomes" id="UP000276634"/>
    </source>
</evidence>
<dbReference type="PANTHER" id="PTHR18895:SF74">
    <property type="entry name" value="MTRF1L RELEASE FACTOR GLUTAMINE METHYLTRANSFERASE"/>
    <property type="match status" value="1"/>
</dbReference>
<feature type="binding site" evidence="5">
    <location>
        <position position="186"/>
    </location>
    <ligand>
        <name>S-adenosyl-L-methionine</name>
        <dbReference type="ChEBI" id="CHEBI:59789"/>
    </ligand>
</feature>
<dbReference type="Proteomes" id="UP000276634">
    <property type="component" value="Unassembled WGS sequence"/>
</dbReference>
<feature type="region of interest" description="Disordered" evidence="6">
    <location>
        <begin position="270"/>
        <end position="293"/>
    </location>
</feature>
<comment type="catalytic activity">
    <reaction evidence="4 5">
        <text>L-glutaminyl-[peptide chain release factor] + S-adenosyl-L-methionine = N(5)-methyl-L-glutaminyl-[peptide chain release factor] + S-adenosyl-L-homocysteine + H(+)</text>
        <dbReference type="Rhea" id="RHEA:42896"/>
        <dbReference type="Rhea" id="RHEA-COMP:10271"/>
        <dbReference type="Rhea" id="RHEA-COMP:10272"/>
        <dbReference type="ChEBI" id="CHEBI:15378"/>
        <dbReference type="ChEBI" id="CHEBI:30011"/>
        <dbReference type="ChEBI" id="CHEBI:57856"/>
        <dbReference type="ChEBI" id="CHEBI:59789"/>
        <dbReference type="ChEBI" id="CHEBI:61891"/>
        <dbReference type="EC" id="2.1.1.297"/>
    </reaction>
</comment>
<proteinExistence type="inferred from homology"/>
<dbReference type="PANTHER" id="PTHR18895">
    <property type="entry name" value="HEMK METHYLTRANSFERASE"/>
    <property type="match status" value="1"/>
</dbReference>
<evidence type="ECO:0000259" key="7">
    <source>
        <dbReference type="Pfam" id="PF05175"/>
    </source>
</evidence>
<dbReference type="EMBL" id="RJVI01000001">
    <property type="protein sequence ID" value="ROR34800.1"/>
    <property type="molecule type" value="Genomic_DNA"/>
</dbReference>
<feature type="binding site" evidence="5">
    <location>
        <position position="171"/>
    </location>
    <ligand>
        <name>S-adenosyl-L-methionine</name>
        <dbReference type="ChEBI" id="CHEBI:59789"/>
    </ligand>
</feature>
<dbReference type="Gene3D" id="3.40.50.150">
    <property type="entry name" value="Vaccinia Virus protein VP39"/>
    <property type="match status" value="1"/>
</dbReference>
<reference evidence="9 10" key="1">
    <citation type="submission" date="2018-11" db="EMBL/GenBank/DDBJ databases">
        <title>Genomic Encyclopedia of Type Strains, Phase IV (KMG-IV): sequencing the most valuable type-strain genomes for metagenomic binning, comparative biology and taxonomic classification.</title>
        <authorList>
            <person name="Goeker M."/>
        </authorList>
    </citation>
    <scope>NUCLEOTIDE SEQUENCE [LARGE SCALE GENOMIC DNA]</scope>
    <source>
        <strain evidence="9 10">DSM 100275</strain>
    </source>
</reference>
<feature type="binding site" evidence="5">
    <location>
        <begin position="186"/>
        <end position="189"/>
    </location>
    <ligand>
        <name>substrate</name>
    </ligand>
</feature>
<dbReference type="SUPFAM" id="SSF53335">
    <property type="entry name" value="S-adenosyl-L-methionine-dependent methyltransferases"/>
    <property type="match status" value="1"/>
</dbReference>
<dbReference type="OrthoDB" id="9800643at2"/>
<dbReference type="CDD" id="cd02440">
    <property type="entry name" value="AdoMet_MTases"/>
    <property type="match status" value="1"/>
</dbReference>
<dbReference type="HAMAP" id="MF_02126">
    <property type="entry name" value="RF_methyltr_PrmC"/>
    <property type="match status" value="1"/>
</dbReference>
<gene>
    <name evidence="5" type="primary">prmC</name>
    <name evidence="9" type="ORF">EDC57_0704</name>
</gene>
<evidence type="ECO:0000256" key="3">
    <source>
        <dbReference type="ARBA" id="ARBA00022691"/>
    </source>
</evidence>
<dbReference type="AlphaFoldDB" id="A0A3N1Y7R5"/>
<dbReference type="InterPro" id="IPR002052">
    <property type="entry name" value="DNA_methylase_N6_adenine_CS"/>
</dbReference>
<comment type="caution">
    <text evidence="9">The sequence shown here is derived from an EMBL/GenBank/DDBJ whole genome shotgun (WGS) entry which is preliminary data.</text>
</comment>
<comment type="function">
    <text evidence="5">Methylates the class 1 translation termination release factors RF1/PrfA and RF2/PrfB on the glutamine residue of the universally conserved GGQ motif.</text>
</comment>
<dbReference type="InterPro" id="IPR040758">
    <property type="entry name" value="PrmC_N"/>
</dbReference>
<dbReference type="Gene3D" id="1.10.8.10">
    <property type="entry name" value="DNA helicase RuvA subunit, C-terminal domain"/>
    <property type="match status" value="1"/>
</dbReference>
<dbReference type="NCBIfam" id="TIGR03534">
    <property type="entry name" value="RF_mod_PrmC"/>
    <property type="match status" value="1"/>
</dbReference>
<feature type="binding site" evidence="5">
    <location>
        <begin position="120"/>
        <end position="124"/>
    </location>
    <ligand>
        <name>S-adenosyl-L-methionine</name>
        <dbReference type="ChEBI" id="CHEBI:59789"/>
    </ligand>
</feature>
<sequence>MSGDVAALLAWARARLRGRREARLEAEVLLAHALGRPRSWLWAHPEAVPGEGARTRFEHLVARRAAGEPVAHLTGRREFWSLELEVGAATLIPRPETERLVELALALLPEASSARVADLGTGCGAVAVALAVERRGIEVVATDLSAAALAVAARNAARHAPGRIELRQGDWWQAVAGRRFHLAVANPPYIAADDPCLRRGDLPWEPQIALTPGGDGLGAIRAIAAGAAAHLHPGGWLLLEHGADQGPAVRAILAAAGLVEVTTARDLAGHERVSGGRVPGASAAVHPRPDPAA</sequence>
<dbReference type="Pfam" id="PF17827">
    <property type="entry name" value="PrmC_N"/>
    <property type="match status" value="1"/>
</dbReference>